<feature type="region of interest" description="Disordered" evidence="1">
    <location>
        <begin position="1"/>
        <end position="46"/>
    </location>
</feature>
<proteinExistence type="predicted"/>
<accession>A0AAV4IJ91</accession>
<evidence type="ECO:0000313" key="2">
    <source>
        <dbReference type="EMBL" id="GFS10294.1"/>
    </source>
</evidence>
<name>A0AAV4IJ91_9GAST</name>
<sequence>MSMMMMMDDDEDDDDYHDIHNNDIDYDDNDDDDDGDGDEDDDNDDYLHKKIDTANVIREYHTSYKNKMSLIFIQHAVNIALRVKILIAVF</sequence>
<organism evidence="2 3">
    <name type="scientific">Elysia marginata</name>
    <dbReference type="NCBI Taxonomy" id="1093978"/>
    <lineage>
        <taxon>Eukaryota</taxon>
        <taxon>Metazoa</taxon>
        <taxon>Spiralia</taxon>
        <taxon>Lophotrochozoa</taxon>
        <taxon>Mollusca</taxon>
        <taxon>Gastropoda</taxon>
        <taxon>Heterobranchia</taxon>
        <taxon>Euthyneura</taxon>
        <taxon>Panpulmonata</taxon>
        <taxon>Sacoglossa</taxon>
        <taxon>Placobranchoidea</taxon>
        <taxon>Plakobranchidae</taxon>
        <taxon>Elysia</taxon>
    </lineage>
</organism>
<gene>
    <name evidence="2" type="ORF">ElyMa_006642800</name>
</gene>
<feature type="compositionally biased region" description="Acidic residues" evidence="1">
    <location>
        <begin position="7"/>
        <end position="16"/>
    </location>
</feature>
<evidence type="ECO:0000313" key="3">
    <source>
        <dbReference type="Proteomes" id="UP000762676"/>
    </source>
</evidence>
<dbReference type="EMBL" id="BMAT01013326">
    <property type="protein sequence ID" value="GFS10294.1"/>
    <property type="molecule type" value="Genomic_DNA"/>
</dbReference>
<protein>
    <submittedName>
        <fullName evidence="2">Uncharacterized protein</fullName>
    </submittedName>
</protein>
<comment type="caution">
    <text evidence="2">The sequence shown here is derived from an EMBL/GenBank/DDBJ whole genome shotgun (WGS) entry which is preliminary data.</text>
</comment>
<feature type="compositionally biased region" description="Acidic residues" evidence="1">
    <location>
        <begin position="24"/>
        <end position="44"/>
    </location>
</feature>
<evidence type="ECO:0000256" key="1">
    <source>
        <dbReference type="SAM" id="MobiDB-lite"/>
    </source>
</evidence>
<reference evidence="2 3" key="1">
    <citation type="journal article" date="2021" name="Elife">
        <title>Chloroplast acquisition without the gene transfer in kleptoplastic sea slugs, Plakobranchus ocellatus.</title>
        <authorList>
            <person name="Maeda T."/>
            <person name="Takahashi S."/>
            <person name="Yoshida T."/>
            <person name="Shimamura S."/>
            <person name="Takaki Y."/>
            <person name="Nagai Y."/>
            <person name="Toyoda A."/>
            <person name="Suzuki Y."/>
            <person name="Arimoto A."/>
            <person name="Ishii H."/>
            <person name="Satoh N."/>
            <person name="Nishiyama T."/>
            <person name="Hasebe M."/>
            <person name="Maruyama T."/>
            <person name="Minagawa J."/>
            <person name="Obokata J."/>
            <person name="Shigenobu S."/>
        </authorList>
    </citation>
    <scope>NUCLEOTIDE SEQUENCE [LARGE SCALE GENOMIC DNA]</scope>
</reference>
<keyword evidence="3" id="KW-1185">Reference proteome</keyword>
<dbReference type="AlphaFoldDB" id="A0AAV4IJ91"/>
<dbReference type="Proteomes" id="UP000762676">
    <property type="component" value="Unassembled WGS sequence"/>
</dbReference>